<keyword evidence="3" id="KW-0597">Phosphoprotein</keyword>
<evidence type="ECO:0000256" key="2">
    <source>
        <dbReference type="ARBA" id="ARBA00012438"/>
    </source>
</evidence>
<dbReference type="EMBL" id="OX365700">
    <property type="protein sequence ID" value="CAI4033275.1"/>
    <property type="molecule type" value="Genomic_DNA"/>
</dbReference>
<dbReference type="PRINTS" id="PR00344">
    <property type="entry name" value="BCTRLSENSOR"/>
</dbReference>
<feature type="domain" description="Histidine kinase" evidence="9">
    <location>
        <begin position="135"/>
        <end position="344"/>
    </location>
</feature>
<dbReference type="InterPro" id="IPR003594">
    <property type="entry name" value="HATPase_dom"/>
</dbReference>
<evidence type="ECO:0000313" key="10">
    <source>
        <dbReference type="EMBL" id="CAI4033275.1"/>
    </source>
</evidence>
<gene>
    <name evidence="10" type="ORF">DNFV4_03711</name>
</gene>
<dbReference type="InterPro" id="IPR005467">
    <property type="entry name" value="His_kinase_dom"/>
</dbReference>
<evidence type="ECO:0000256" key="7">
    <source>
        <dbReference type="ARBA" id="ARBA00022840"/>
    </source>
</evidence>
<dbReference type="RefSeq" id="WP_289270345.1">
    <property type="nucleotide sequence ID" value="NZ_OX365700.1"/>
</dbReference>
<dbReference type="InterPro" id="IPR036097">
    <property type="entry name" value="HisK_dim/P_sf"/>
</dbReference>
<dbReference type="Pfam" id="PF00512">
    <property type="entry name" value="HisKA"/>
    <property type="match status" value="1"/>
</dbReference>
<dbReference type="InterPro" id="IPR004358">
    <property type="entry name" value="Sig_transdc_His_kin-like_C"/>
</dbReference>
<comment type="catalytic activity">
    <reaction evidence="1">
        <text>ATP + protein L-histidine = ADP + protein N-phospho-L-histidine.</text>
        <dbReference type="EC" id="2.7.13.3"/>
    </reaction>
</comment>
<dbReference type="Pfam" id="PF02518">
    <property type="entry name" value="HATPase_c"/>
    <property type="match status" value="1"/>
</dbReference>
<evidence type="ECO:0000313" key="11">
    <source>
        <dbReference type="Proteomes" id="UP001179121"/>
    </source>
</evidence>
<dbReference type="PANTHER" id="PTHR43065:SF10">
    <property type="entry name" value="PEROXIDE STRESS-ACTIVATED HISTIDINE KINASE MAK3"/>
    <property type="match status" value="1"/>
</dbReference>
<evidence type="ECO:0000256" key="4">
    <source>
        <dbReference type="ARBA" id="ARBA00022679"/>
    </source>
</evidence>
<dbReference type="Gene3D" id="3.40.50.720">
    <property type="entry name" value="NAD(P)-binding Rossmann-like Domain"/>
    <property type="match status" value="1"/>
</dbReference>
<evidence type="ECO:0000256" key="3">
    <source>
        <dbReference type="ARBA" id="ARBA00022553"/>
    </source>
</evidence>
<evidence type="ECO:0000259" key="9">
    <source>
        <dbReference type="PROSITE" id="PS50109"/>
    </source>
</evidence>
<dbReference type="GO" id="GO:0005524">
    <property type="term" value="F:ATP binding"/>
    <property type="evidence" value="ECO:0007669"/>
    <property type="project" value="UniProtKB-KW"/>
</dbReference>
<dbReference type="SUPFAM" id="SSF47384">
    <property type="entry name" value="Homodimeric domain of signal transducing histidine kinase"/>
    <property type="match status" value="1"/>
</dbReference>
<dbReference type="InterPro" id="IPR003661">
    <property type="entry name" value="HisK_dim/P_dom"/>
</dbReference>
<dbReference type="CDD" id="cd00082">
    <property type="entry name" value="HisKA"/>
    <property type="match status" value="1"/>
</dbReference>
<sequence length="347" mass="37305">MGSPNYEQMKVAILGAGKGGSRLLEVLSQLPGVQICGVADKNPNAPGLRRALDLNIPVSQHVTDFIGNHGINLIIDVTGDPALPRIIAQHKSPGTETLTGAASKLLWHLMQHESQLQAEVSHTDKLAAIGSFAAGIAHDINNPLYLILGLAEDLMEQTDPAVVRQHARDIIDAVKRTSRICSDLTRYARRADDQGTAPVDVHAKLDEAVKIGRYALLFQDIVVQKAYGAVHATVQGNPDDILHMFVNLITNAIQAMEGRGTLTLRTSERDAWLEIGVTDTGCGIPREALERIFEPFYTTKAPGKGTGLGLYNVNAILKKLEGTIAVESEVGTGTTFLLRLPIAKPVG</sequence>
<dbReference type="SMART" id="SM00388">
    <property type="entry name" value="HisKA"/>
    <property type="match status" value="1"/>
</dbReference>
<evidence type="ECO:0000256" key="6">
    <source>
        <dbReference type="ARBA" id="ARBA00022777"/>
    </source>
</evidence>
<accession>A0AA86N2C9</accession>
<dbReference type="PANTHER" id="PTHR43065">
    <property type="entry name" value="SENSOR HISTIDINE KINASE"/>
    <property type="match status" value="1"/>
</dbReference>
<keyword evidence="6" id="KW-0418">Kinase</keyword>
<evidence type="ECO:0000256" key="8">
    <source>
        <dbReference type="ARBA" id="ARBA00023012"/>
    </source>
</evidence>
<keyword evidence="8" id="KW-0902">Two-component regulatory system</keyword>
<name>A0AA86N2C9_9BACT</name>
<dbReference type="KEGG" id="nti:DNFV4_03711"/>
<dbReference type="AlphaFoldDB" id="A0AA86N2C9"/>
<dbReference type="EC" id="2.7.13.3" evidence="2"/>
<protein>
    <recommendedName>
        <fullName evidence="2">histidine kinase</fullName>
        <ecNumber evidence="2">2.7.13.3</ecNumber>
    </recommendedName>
</protein>
<dbReference type="Gene3D" id="1.10.287.130">
    <property type="match status" value="1"/>
</dbReference>
<proteinExistence type="predicted"/>
<dbReference type="PROSITE" id="PS50109">
    <property type="entry name" value="HIS_KIN"/>
    <property type="match status" value="1"/>
</dbReference>
<dbReference type="Proteomes" id="UP001179121">
    <property type="component" value="Chromosome"/>
</dbReference>
<organism evidence="10 11">
    <name type="scientific">Nitrospira tepida</name>
    <dbReference type="NCBI Taxonomy" id="2973512"/>
    <lineage>
        <taxon>Bacteria</taxon>
        <taxon>Pseudomonadati</taxon>
        <taxon>Nitrospirota</taxon>
        <taxon>Nitrospiria</taxon>
        <taxon>Nitrospirales</taxon>
        <taxon>Nitrospiraceae</taxon>
        <taxon>Nitrospira</taxon>
    </lineage>
</organism>
<dbReference type="SUPFAM" id="SSF55874">
    <property type="entry name" value="ATPase domain of HSP90 chaperone/DNA topoisomerase II/histidine kinase"/>
    <property type="match status" value="1"/>
</dbReference>
<dbReference type="InterPro" id="IPR036890">
    <property type="entry name" value="HATPase_C_sf"/>
</dbReference>
<reference evidence="10" key="1">
    <citation type="submission" date="2022-10" db="EMBL/GenBank/DDBJ databases">
        <authorList>
            <person name="Koch H."/>
        </authorList>
    </citation>
    <scope>NUCLEOTIDE SEQUENCE</scope>
    <source>
        <strain evidence="10">DNF</strain>
    </source>
</reference>
<evidence type="ECO:0000256" key="1">
    <source>
        <dbReference type="ARBA" id="ARBA00000085"/>
    </source>
</evidence>
<keyword evidence="5" id="KW-0547">Nucleotide-binding</keyword>
<keyword evidence="11" id="KW-1185">Reference proteome</keyword>
<dbReference type="GO" id="GO:0000155">
    <property type="term" value="F:phosphorelay sensor kinase activity"/>
    <property type="evidence" value="ECO:0007669"/>
    <property type="project" value="InterPro"/>
</dbReference>
<evidence type="ECO:0000256" key="5">
    <source>
        <dbReference type="ARBA" id="ARBA00022741"/>
    </source>
</evidence>
<dbReference type="InterPro" id="IPR036291">
    <property type="entry name" value="NAD(P)-bd_dom_sf"/>
</dbReference>
<keyword evidence="7" id="KW-0067">ATP-binding</keyword>
<dbReference type="SUPFAM" id="SSF51735">
    <property type="entry name" value="NAD(P)-binding Rossmann-fold domains"/>
    <property type="match status" value="1"/>
</dbReference>
<dbReference type="Gene3D" id="3.30.565.10">
    <property type="entry name" value="Histidine kinase-like ATPase, C-terminal domain"/>
    <property type="match status" value="1"/>
</dbReference>
<keyword evidence="4" id="KW-0808">Transferase</keyword>
<dbReference type="SMART" id="SM00387">
    <property type="entry name" value="HATPase_c"/>
    <property type="match status" value="1"/>
</dbReference>